<dbReference type="GO" id="GO:0030976">
    <property type="term" value="F:thiamine pyrophosphate binding"/>
    <property type="evidence" value="ECO:0007669"/>
    <property type="project" value="TreeGrafter"/>
</dbReference>
<dbReference type="Pfam" id="PF13343">
    <property type="entry name" value="SBP_bac_6"/>
    <property type="match status" value="1"/>
</dbReference>
<dbReference type="AlphaFoldDB" id="A0A6J6TLT7"/>
<dbReference type="EMBL" id="CAEZXX010000147">
    <property type="protein sequence ID" value="CAB4721784.1"/>
    <property type="molecule type" value="Genomic_DNA"/>
</dbReference>
<keyword evidence="1" id="KW-0732">Signal</keyword>
<protein>
    <submittedName>
        <fullName evidence="3">Unannotated protein</fullName>
    </submittedName>
</protein>
<dbReference type="GO" id="GO:0015888">
    <property type="term" value="P:thiamine transport"/>
    <property type="evidence" value="ECO:0007669"/>
    <property type="project" value="InterPro"/>
</dbReference>
<name>A0A6J6TLT7_9ZZZZ</name>
<dbReference type="NCBIfam" id="TIGR01254">
    <property type="entry name" value="sfuA"/>
    <property type="match status" value="1"/>
</dbReference>
<sequence length="375" mass="39080">MTPTSRTNRLLVAMLAAVPFALVACGGSSSTSASSTSSTAGAATTAAATGAAGETITMLVYDAFTEPEVLKSFTQQTGITVRIAKGGDTGTLVNKAILTAGNPEGDVLWGLDNTLLSRALDTNGLFVPYASGELASLDPAATALVPNHEVTPVDTGDVCLNYDKAWFATNKIAPPTSLDDLIKPDYKGLLVLENPATSSPGLAFLLATVAKYSPTGFTAWWASLRANGVTVVDSWDAAYYNEFTQGGGGGKHPIVVSYASSPPATVIYAADPKPTEPTTANVSASCFRQVEFAGILGGSKHVEAAQKLIDFLVSEQFQAALPESNFVYPVRTGVALPDLFERFAKPIAAPLTVSPADIAANRDQWIAAWTKAVLQ</sequence>
<dbReference type="Gene3D" id="3.40.190.10">
    <property type="entry name" value="Periplasmic binding protein-like II"/>
    <property type="match status" value="2"/>
</dbReference>
<gene>
    <name evidence="2" type="ORF">UFOPK2602_01789</name>
    <name evidence="3" type="ORF">UFOPK2806_00858</name>
    <name evidence="4" type="ORF">UFOPK4306_00391</name>
</gene>
<dbReference type="PANTHER" id="PTHR30006:SF2">
    <property type="entry name" value="ABC TRANSPORTER SUBSTRATE-BINDING PROTEIN"/>
    <property type="match status" value="1"/>
</dbReference>
<dbReference type="EMBL" id="CAFBQP010000010">
    <property type="protein sequence ID" value="CAB5055168.1"/>
    <property type="molecule type" value="Genomic_DNA"/>
</dbReference>
<evidence type="ECO:0000313" key="2">
    <source>
        <dbReference type="EMBL" id="CAB4721784.1"/>
    </source>
</evidence>
<dbReference type="CDD" id="cd13545">
    <property type="entry name" value="PBP2_TbpA"/>
    <property type="match status" value="1"/>
</dbReference>
<dbReference type="GO" id="GO:0030288">
    <property type="term" value="C:outer membrane-bounded periplasmic space"/>
    <property type="evidence" value="ECO:0007669"/>
    <property type="project" value="TreeGrafter"/>
</dbReference>
<proteinExistence type="predicted"/>
<evidence type="ECO:0000313" key="4">
    <source>
        <dbReference type="EMBL" id="CAB5055168.1"/>
    </source>
</evidence>
<organism evidence="3">
    <name type="scientific">freshwater metagenome</name>
    <dbReference type="NCBI Taxonomy" id="449393"/>
    <lineage>
        <taxon>unclassified sequences</taxon>
        <taxon>metagenomes</taxon>
        <taxon>ecological metagenomes</taxon>
    </lineage>
</organism>
<dbReference type="SUPFAM" id="SSF53850">
    <property type="entry name" value="Periplasmic binding protein-like II"/>
    <property type="match status" value="1"/>
</dbReference>
<evidence type="ECO:0000256" key="1">
    <source>
        <dbReference type="ARBA" id="ARBA00022729"/>
    </source>
</evidence>
<reference evidence="3" key="1">
    <citation type="submission" date="2020-05" db="EMBL/GenBank/DDBJ databases">
        <authorList>
            <person name="Chiriac C."/>
            <person name="Salcher M."/>
            <person name="Ghai R."/>
            <person name="Kavagutti S V."/>
        </authorList>
    </citation>
    <scope>NUCLEOTIDE SEQUENCE</scope>
</reference>
<dbReference type="InterPro" id="IPR005948">
    <property type="entry name" value="ThiB-like"/>
</dbReference>
<dbReference type="PANTHER" id="PTHR30006">
    <property type="entry name" value="THIAMINE-BINDING PERIPLASMIC PROTEIN-RELATED"/>
    <property type="match status" value="1"/>
</dbReference>
<dbReference type="EMBL" id="CAEZYY010000008">
    <property type="protein sequence ID" value="CAB4748372.1"/>
    <property type="molecule type" value="Genomic_DNA"/>
</dbReference>
<dbReference type="GO" id="GO:0030975">
    <property type="term" value="F:thiamine binding"/>
    <property type="evidence" value="ECO:0007669"/>
    <property type="project" value="InterPro"/>
</dbReference>
<dbReference type="PROSITE" id="PS51257">
    <property type="entry name" value="PROKAR_LIPOPROTEIN"/>
    <property type="match status" value="1"/>
</dbReference>
<accession>A0A6J6TLT7</accession>
<evidence type="ECO:0000313" key="3">
    <source>
        <dbReference type="EMBL" id="CAB4748372.1"/>
    </source>
</evidence>